<dbReference type="Proteomes" id="UP000003919">
    <property type="component" value="Chromosome"/>
</dbReference>
<keyword evidence="2" id="KW-1185">Reference proteome</keyword>
<evidence type="ECO:0000313" key="1">
    <source>
        <dbReference type="EMBL" id="EAZ80223.1"/>
    </source>
</evidence>
<sequence length="202" mass="23628">MRWLLLILFLSFSISVLSQTRYRDELGKSVSKEEFQDKILNGPYFGIPGEEEDLMMLIHRMPFGKVDPYSFYEKLGKLEDLNNQKSLIVIYYPGKDECNSTGDHAYDTKYFKKSHEWLLKTAEKRDASEPSYIYKNPHGLEKYQGIITWIPDPDNAFEEAFFKYPYPCRSFVVIHPSGEYRAILGEFPNSQIDQALKILNKN</sequence>
<name>A3I177_9BACT</name>
<accession>A3I177</accession>
<dbReference type="eggNOG" id="ENOG5032SFX">
    <property type="taxonomic scope" value="Bacteria"/>
</dbReference>
<reference evidence="1 2" key="1">
    <citation type="journal article" date="2011" name="J. Bacteriol.">
        <title>Complete genome sequence of Algoriphagus sp. PR1, bacterial prey of a colony-forming choanoflagellate.</title>
        <authorList>
            <person name="Alegado R.A."/>
            <person name="Ferriera S."/>
            <person name="Nusbaum C."/>
            <person name="Young S.K."/>
            <person name="Zeng Q."/>
            <person name="Imamovic A."/>
            <person name="Fairclough S.R."/>
            <person name="King N."/>
        </authorList>
    </citation>
    <scope>NUCLEOTIDE SEQUENCE [LARGE SCALE GENOMIC DNA]</scope>
    <source>
        <strain evidence="1 2">PR1</strain>
    </source>
</reference>
<dbReference type="OrthoDB" id="823362at2"/>
<dbReference type="HOGENOM" id="CLU_1352267_0_0_10"/>
<protein>
    <submittedName>
        <fullName evidence="1">Uncharacterized protein</fullName>
    </submittedName>
</protein>
<organism evidence="1 2">
    <name type="scientific">Algoriphagus machipongonensis</name>
    <dbReference type="NCBI Taxonomy" id="388413"/>
    <lineage>
        <taxon>Bacteria</taxon>
        <taxon>Pseudomonadati</taxon>
        <taxon>Bacteroidota</taxon>
        <taxon>Cytophagia</taxon>
        <taxon>Cytophagales</taxon>
        <taxon>Cyclobacteriaceae</taxon>
        <taxon>Algoriphagus</taxon>
    </lineage>
</organism>
<dbReference type="AlphaFoldDB" id="A3I177"/>
<proteinExistence type="predicted"/>
<evidence type="ECO:0000313" key="2">
    <source>
        <dbReference type="Proteomes" id="UP000003919"/>
    </source>
</evidence>
<dbReference type="STRING" id="388413.ALPR1_16379"/>
<dbReference type="EMBL" id="AAXU02000001">
    <property type="protein sequence ID" value="EAZ80223.1"/>
    <property type="molecule type" value="Genomic_DNA"/>
</dbReference>
<gene>
    <name evidence="1" type="ORF">ALPR1_16379</name>
</gene>
<comment type="caution">
    <text evidence="1">The sequence shown here is derived from an EMBL/GenBank/DDBJ whole genome shotgun (WGS) entry which is preliminary data.</text>
</comment>
<dbReference type="RefSeq" id="WP_008202128.1">
    <property type="nucleotide sequence ID" value="NZ_CM001023.1"/>
</dbReference>
<dbReference type="EMBL" id="CM001023">
    <property type="protein sequence ID" value="EAZ80223.1"/>
    <property type="molecule type" value="Genomic_DNA"/>
</dbReference>